<name>A0ABW1SUU0_9LACO</name>
<dbReference type="Gene3D" id="2.60.40.1850">
    <property type="match status" value="1"/>
</dbReference>
<evidence type="ECO:0000259" key="4">
    <source>
        <dbReference type="Pfam" id="PF05031"/>
    </source>
</evidence>
<feature type="domain" description="NEAT" evidence="4">
    <location>
        <begin position="42"/>
        <end position="152"/>
    </location>
</feature>
<comment type="caution">
    <text evidence="5">The sequence shown here is derived from an EMBL/GenBank/DDBJ whole genome shotgun (WGS) entry which is preliminary data.</text>
</comment>
<gene>
    <name evidence="5" type="ORF">ACFP1G_08520</name>
</gene>
<dbReference type="RefSeq" id="WP_125691555.1">
    <property type="nucleotide sequence ID" value="NZ_JBHSSK010000022.1"/>
</dbReference>
<feature type="signal peptide" evidence="3">
    <location>
        <begin position="1"/>
        <end position="19"/>
    </location>
</feature>
<accession>A0ABW1SUU0</accession>
<sequence>MKKSLTILSALLMLSGAGAGIPLSQVVTPTPTAQAASLNAAKLANGKYSVAYSIFKTGTSTPSDAAAYFNLKANVVAKNKKTSVALKTTAAANQMIQSITLGGKQAKVTKSSTGNVYTFSNVNLKKSQTIGFSLSIPNMPQIMKESATLKFKTSSLAATTKVKLSTKKIKAKAKKVTGTTTKGAKVTVKHGTKTLGKVTSKKKAYTVKLKKAVKKSWKLKVTASKAGYRTVTKTVTVK</sequence>
<feature type="chain" id="PRO_5046792889" evidence="3">
    <location>
        <begin position="20"/>
        <end position="238"/>
    </location>
</feature>
<evidence type="ECO:0000256" key="2">
    <source>
        <dbReference type="ARBA" id="ARBA00022729"/>
    </source>
</evidence>
<dbReference type="InterPro" id="IPR037250">
    <property type="entry name" value="NEAT_dom_sf"/>
</dbReference>
<keyword evidence="2 3" id="KW-0732">Signal</keyword>
<protein>
    <submittedName>
        <fullName evidence="5">NEAT domain-containing protein</fullName>
    </submittedName>
</protein>
<evidence type="ECO:0000256" key="1">
    <source>
        <dbReference type="ARBA" id="ARBA00004196"/>
    </source>
</evidence>
<dbReference type="InterPro" id="IPR006635">
    <property type="entry name" value="NEAT_dom"/>
</dbReference>
<dbReference type="SUPFAM" id="SSF158911">
    <property type="entry name" value="NEAT domain-like"/>
    <property type="match status" value="1"/>
</dbReference>
<evidence type="ECO:0000313" key="5">
    <source>
        <dbReference type="EMBL" id="MFC6207520.1"/>
    </source>
</evidence>
<reference evidence="6" key="1">
    <citation type="journal article" date="2019" name="Int. J. Syst. Evol. Microbiol.">
        <title>The Global Catalogue of Microorganisms (GCM) 10K type strain sequencing project: providing services to taxonomists for standard genome sequencing and annotation.</title>
        <authorList>
            <consortium name="The Broad Institute Genomics Platform"/>
            <consortium name="The Broad Institute Genome Sequencing Center for Infectious Disease"/>
            <person name="Wu L."/>
            <person name="Ma J."/>
        </authorList>
    </citation>
    <scope>NUCLEOTIDE SEQUENCE [LARGE SCALE GENOMIC DNA]</scope>
    <source>
        <strain evidence="6">CCM 8905</strain>
    </source>
</reference>
<dbReference type="Pfam" id="PF05031">
    <property type="entry name" value="NEAT"/>
    <property type="match status" value="1"/>
</dbReference>
<proteinExistence type="predicted"/>
<evidence type="ECO:0000313" key="6">
    <source>
        <dbReference type="Proteomes" id="UP001596254"/>
    </source>
</evidence>
<dbReference type="EMBL" id="JBHSSK010000022">
    <property type="protein sequence ID" value="MFC6207520.1"/>
    <property type="molecule type" value="Genomic_DNA"/>
</dbReference>
<evidence type="ECO:0000256" key="3">
    <source>
        <dbReference type="SAM" id="SignalP"/>
    </source>
</evidence>
<dbReference type="Proteomes" id="UP001596254">
    <property type="component" value="Unassembled WGS sequence"/>
</dbReference>
<organism evidence="5 6">
    <name type="scientific">Levilactobacillus tongjiangensis</name>
    <dbReference type="NCBI Taxonomy" id="2486023"/>
    <lineage>
        <taxon>Bacteria</taxon>
        <taxon>Bacillati</taxon>
        <taxon>Bacillota</taxon>
        <taxon>Bacilli</taxon>
        <taxon>Lactobacillales</taxon>
        <taxon>Lactobacillaceae</taxon>
        <taxon>Levilactobacillus</taxon>
    </lineage>
</organism>
<comment type="subcellular location">
    <subcellularLocation>
        <location evidence="1">Cell envelope</location>
    </subcellularLocation>
</comment>
<keyword evidence="6" id="KW-1185">Reference proteome</keyword>